<dbReference type="InterPro" id="IPR027038">
    <property type="entry name" value="RanGap"/>
</dbReference>
<evidence type="ECO:0000256" key="3">
    <source>
        <dbReference type="ARBA" id="ARBA00022737"/>
    </source>
</evidence>
<dbReference type="GO" id="GO:0005096">
    <property type="term" value="F:GTPase activator activity"/>
    <property type="evidence" value="ECO:0007669"/>
    <property type="project" value="UniProtKB-KW"/>
</dbReference>
<dbReference type="InterPro" id="IPR001611">
    <property type="entry name" value="Leu-rich_rpt"/>
</dbReference>
<name>A0A4U8UJN8_STECR</name>
<evidence type="ECO:0000313" key="6">
    <source>
        <dbReference type="Proteomes" id="UP000298663"/>
    </source>
</evidence>
<dbReference type="Proteomes" id="UP000298663">
    <property type="component" value="Chromosome X"/>
</dbReference>
<evidence type="ECO:0000313" key="5">
    <source>
        <dbReference type="EMBL" id="TMS32901.1"/>
    </source>
</evidence>
<keyword evidence="6" id="KW-1185">Reference proteome</keyword>
<dbReference type="GO" id="GO:0005634">
    <property type="term" value="C:nucleus"/>
    <property type="evidence" value="ECO:0007669"/>
    <property type="project" value="TreeGrafter"/>
</dbReference>
<dbReference type="PANTHER" id="PTHR24113:SF12">
    <property type="entry name" value="RAN GTPASE-ACTIVATING PROTEIN 1"/>
    <property type="match status" value="1"/>
</dbReference>
<keyword evidence="1" id="KW-0343">GTPase activation</keyword>
<dbReference type="OrthoDB" id="184583at2759"/>
<keyword evidence="3" id="KW-0677">Repeat</keyword>
<feature type="compositionally biased region" description="Acidic residues" evidence="4">
    <location>
        <begin position="339"/>
        <end position="374"/>
    </location>
</feature>
<dbReference type="SMART" id="SM00368">
    <property type="entry name" value="LRR_RI"/>
    <property type="match status" value="7"/>
</dbReference>
<dbReference type="PANTHER" id="PTHR24113">
    <property type="entry name" value="RAN GTPASE-ACTIVATING PROTEIN 1"/>
    <property type="match status" value="1"/>
</dbReference>
<reference evidence="5 6" key="2">
    <citation type="journal article" date="2019" name="G3 (Bethesda)">
        <title>Hybrid Assembly of the Genome of the Entomopathogenic Nematode Steinernema carpocapsae Identifies the X-Chromosome.</title>
        <authorList>
            <person name="Serra L."/>
            <person name="Macchietto M."/>
            <person name="Macias-Munoz A."/>
            <person name="McGill C.J."/>
            <person name="Rodriguez I.M."/>
            <person name="Rodriguez B."/>
            <person name="Murad R."/>
            <person name="Mortazavi A."/>
        </authorList>
    </citation>
    <scope>NUCLEOTIDE SEQUENCE [LARGE SCALE GENOMIC DNA]</scope>
    <source>
        <strain evidence="5 6">ALL</strain>
    </source>
</reference>
<dbReference type="AlphaFoldDB" id="A0A4U8UJN8"/>
<dbReference type="EMBL" id="CM016762">
    <property type="protein sequence ID" value="TMS32901.1"/>
    <property type="molecule type" value="Genomic_DNA"/>
</dbReference>
<dbReference type="GO" id="GO:0031267">
    <property type="term" value="F:small GTPase binding"/>
    <property type="evidence" value="ECO:0007669"/>
    <property type="project" value="TreeGrafter"/>
</dbReference>
<dbReference type="Pfam" id="PF13516">
    <property type="entry name" value="LRR_6"/>
    <property type="match status" value="3"/>
</dbReference>
<sequence length="529" mass="57392">METNCVSFLDRQLKVNKAEDAEEIVYKLDNTSNVKTFELRGNTVGMEGGQAIAVALERHSELKNALWSDMFTGKLKTEIPPILEALCSAMMTAGVELEELDLSDNAFGPIGADGIQEFLRSSSAFTLERLKLNNCGLGAGGETVAKCLMDCYKSAKENGRTFQLKTFVAGRNRLENPRAFVIAQAFRMLGTLEEVEMHQDGINPDGIIALAGSLTHNKNLRILNLCDNTFTARAAIKMADALKTLHKLEVINFSDCLCRDAGSTAILKALSAKTHPNLKEIHLDGCEISAKGAEALIGMMKDRLPYTKLTIGTNSFGSRFDDLVECAAQHGNIELGSPTDDEGSASEETGDEGGEGGEGGDELQQDEVTEDDEANSTTILEIEAVTVPLIEDILDRCDSTSLGLIIAKDNFRKQLLEVLRNDICTTRNPLLTARVLAMITAISAHGTHNDELISCAIAIVTCAKNRKLRPLTPLNQIVNHLCAFSGIGNVKVEAGTKSQKLMPDHVKKLFRLLLSRGILASEDVISLQL</sequence>
<dbReference type="InterPro" id="IPR032675">
    <property type="entry name" value="LRR_dom_sf"/>
</dbReference>
<dbReference type="GO" id="GO:0005829">
    <property type="term" value="C:cytosol"/>
    <property type="evidence" value="ECO:0007669"/>
    <property type="project" value="TreeGrafter"/>
</dbReference>
<dbReference type="Gene3D" id="3.80.10.10">
    <property type="entry name" value="Ribonuclease Inhibitor"/>
    <property type="match status" value="1"/>
</dbReference>
<evidence type="ECO:0000256" key="2">
    <source>
        <dbReference type="ARBA" id="ARBA00022614"/>
    </source>
</evidence>
<gene>
    <name evidence="5" type="ORF">L596_000695</name>
</gene>
<dbReference type="STRING" id="34508.A0A4U8UJN8"/>
<evidence type="ECO:0000256" key="4">
    <source>
        <dbReference type="SAM" id="MobiDB-lite"/>
    </source>
</evidence>
<evidence type="ECO:0000256" key="1">
    <source>
        <dbReference type="ARBA" id="ARBA00022468"/>
    </source>
</evidence>
<keyword evidence="2" id="KW-0433">Leucine-rich repeat</keyword>
<dbReference type="CDD" id="cd00116">
    <property type="entry name" value="LRR_RI"/>
    <property type="match status" value="1"/>
</dbReference>
<dbReference type="EMBL" id="AZBU02000001">
    <property type="protein sequence ID" value="TMS32901.1"/>
    <property type="molecule type" value="Genomic_DNA"/>
</dbReference>
<dbReference type="SUPFAM" id="SSF52047">
    <property type="entry name" value="RNI-like"/>
    <property type="match status" value="1"/>
</dbReference>
<dbReference type="GO" id="GO:0006913">
    <property type="term" value="P:nucleocytoplasmic transport"/>
    <property type="evidence" value="ECO:0007669"/>
    <property type="project" value="TreeGrafter"/>
</dbReference>
<evidence type="ECO:0008006" key="7">
    <source>
        <dbReference type="Google" id="ProtNLM"/>
    </source>
</evidence>
<reference evidence="5 6" key="1">
    <citation type="journal article" date="2015" name="Genome Biol.">
        <title>Comparative genomics of Steinernema reveals deeply conserved gene regulatory networks.</title>
        <authorList>
            <person name="Dillman A.R."/>
            <person name="Macchietto M."/>
            <person name="Porter C.F."/>
            <person name="Rogers A."/>
            <person name="Williams B."/>
            <person name="Antoshechkin I."/>
            <person name="Lee M.M."/>
            <person name="Goodwin Z."/>
            <person name="Lu X."/>
            <person name="Lewis E.E."/>
            <person name="Goodrich-Blair H."/>
            <person name="Stock S.P."/>
            <person name="Adams B.J."/>
            <person name="Sternberg P.W."/>
            <person name="Mortazavi A."/>
        </authorList>
    </citation>
    <scope>NUCLEOTIDE SEQUENCE [LARGE SCALE GENOMIC DNA]</scope>
    <source>
        <strain evidence="5 6">ALL</strain>
    </source>
</reference>
<accession>A0A4U8UJN8</accession>
<dbReference type="GO" id="GO:0048471">
    <property type="term" value="C:perinuclear region of cytoplasm"/>
    <property type="evidence" value="ECO:0007669"/>
    <property type="project" value="TreeGrafter"/>
</dbReference>
<proteinExistence type="predicted"/>
<comment type="caution">
    <text evidence="5">The sequence shown here is derived from an EMBL/GenBank/DDBJ whole genome shotgun (WGS) entry which is preliminary data.</text>
</comment>
<organism evidence="5 6">
    <name type="scientific">Steinernema carpocapsae</name>
    <name type="common">Entomopathogenic nematode</name>
    <dbReference type="NCBI Taxonomy" id="34508"/>
    <lineage>
        <taxon>Eukaryota</taxon>
        <taxon>Metazoa</taxon>
        <taxon>Ecdysozoa</taxon>
        <taxon>Nematoda</taxon>
        <taxon>Chromadorea</taxon>
        <taxon>Rhabditida</taxon>
        <taxon>Tylenchina</taxon>
        <taxon>Panagrolaimomorpha</taxon>
        <taxon>Strongyloidoidea</taxon>
        <taxon>Steinernematidae</taxon>
        <taxon>Steinernema</taxon>
    </lineage>
</organism>
<feature type="region of interest" description="Disordered" evidence="4">
    <location>
        <begin position="333"/>
        <end position="374"/>
    </location>
</feature>
<protein>
    <recommendedName>
        <fullName evidence="7">Ran-GTPase activating protein 1 C-terminal domain-containing protein</fullName>
    </recommendedName>
</protein>